<dbReference type="AlphaFoldDB" id="A0A6J6DL75"/>
<evidence type="ECO:0000256" key="6">
    <source>
        <dbReference type="ARBA" id="ARBA00015409"/>
    </source>
</evidence>
<evidence type="ECO:0000313" key="18">
    <source>
        <dbReference type="EMBL" id="CAB4564902.1"/>
    </source>
</evidence>
<keyword evidence="7" id="KW-0963">Cytoplasm</keyword>
<keyword evidence="14" id="KW-0030">Aminoacyl-tRNA synthetase</keyword>
<dbReference type="GO" id="GO:0004826">
    <property type="term" value="F:phenylalanine-tRNA ligase activity"/>
    <property type="evidence" value="ECO:0007669"/>
    <property type="project" value="UniProtKB-EC"/>
</dbReference>
<evidence type="ECO:0000256" key="10">
    <source>
        <dbReference type="ARBA" id="ARBA00022741"/>
    </source>
</evidence>
<dbReference type="GO" id="GO:0006432">
    <property type="term" value="P:phenylalanyl-tRNA aminoacylation"/>
    <property type="evidence" value="ECO:0007669"/>
    <property type="project" value="InterPro"/>
</dbReference>
<evidence type="ECO:0000256" key="12">
    <source>
        <dbReference type="ARBA" id="ARBA00022842"/>
    </source>
</evidence>
<evidence type="ECO:0000256" key="13">
    <source>
        <dbReference type="ARBA" id="ARBA00022917"/>
    </source>
</evidence>
<feature type="domain" description="Aminoacyl-transfer RNA synthetases class-II family profile" evidence="17">
    <location>
        <begin position="129"/>
        <end position="321"/>
    </location>
</feature>
<dbReference type="SUPFAM" id="SSF46589">
    <property type="entry name" value="tRNA-binding arm"/>
    <property type="match status" value="1"/>
</dbReference>
<dbReference type="PANTHER" id="PTHR11538">
    <property type="entry name" value="PHENYLALANYL-TRNA SYNTHETASE"/>
    <property type="match status" value="1"/>
</dbReference>
<dbReference type="HAMAP" id="MF_00281">
    <property type="entry name" value="Phe_tRNA_synth_alpha1"/>
    <property type="match status" value="1"/>
</dbReference>
<dbReference type="GO" id="GO:0005737">
    <property type="term" value="C:cytoplasm"/>
    <property type="evidence" value="ECO:0007669"/>
    <property type="project" value="UniProtKB-SubCell"/>
</dbReference>
<protein>
    <recommendedName>
        <fullName evidence="6">Phenylalanine--tRNA ligase alpha subunit</fullName>
        <ecNumber evidence="5">6.1.1.20</ecNumber>
    </recommendedName>
    <alternativeName>
        <fullName evidence="15">Phenylalanyl-tRNA synthetase alpha subunit</fullName>
    </alternativeName>
</protein>
<dbReference type="PANTHER" id="PTHR11538:SF41">
    <property type="entry name" value="PHENYLALANINE--TRNA LIGASE, MITOCHONDRIAL"/>
    <property type="match status" value="1"/>
</dbReference>
<keyword evidence="9" id="KW-0479">Metal-binding</keyword>
<dbReference type="Gene3D" id="3.30.930.10">
    <property type="entry name" value="Bira Bifunctional Protein, Domain 2"/>
    <property type="match status" value="1"/>
</dbReference>
<evidence type="ECO:0000256" key="16">
    <source>
        <dbReference type="ARBA" id="ARBA00049255"/>
    </source>
</evidence>
<dbReference type="GO" id="GO:0005524">
    <property type="term" value="F:ATP binding"/>
    <property type="evidence" value="ECO:0007669"/>
    <property type="project" value="UniProtKB-KW"/>
</dbReference>
<dbReference type="NCBIfam" id="TIGR00468">
    <property type="entry name" value="pheS"/>
    <property type="match status" value="1"/>
</dbReference>
<sequence length="345" mass="38083">MSSSSHSERASLADALSSGILAISQAASTSELRSVMATLTGKKGAVAAVKSQLGRLDNIEERKALGVLVNEAVAALESAAESKFRELKRAEFSTQISAEKVDMTELALSAQASQRRGRMHLVTQATERLEDVFVGLGFQIAEGPEVETDFYNFEALNMPPSHPARSMWDTLFIESDVEGSVVLRTHTSPVQIRVMQEWPPPIYAVMPGRVFRKETPDATHMPVFHQIEGLVIDRGITFADLAGTIESFTKAFFGDGFTSRLRPSYFPFTEPSAEFDIRRPDGSWIELGGCGMVHPHVLRAGGLDPEEWSGFAFGFGIDRMAKERHGVNDLRDMYSDDIRFTEQFS</sequence>
<proteinExistence type="inferred from homology"/>
<dbReference type="Pfam" id="PF02912">
    <property type="entry name" value="Phe_tRNA-synt_N"/>
    <property type="match status" value="1"/>
</dbReference>
<dbReference type="InterPro" id="IPR004529">
    <property type="entry name" value="Phe-tRNA-synth_IIc_asu"/>
</dbReference>
<keyword evidence="12" id="KW-0460">Magnesium</keyword>
<dbReference type="InterPro" id="IPR010978">
    <property type="entry name" value="tRNA-bd_arm"/>
</dbReference>
<evidence type="ECO:0000259" key="17">
    <source>
        <dbReference type="PROSITE" id="PS50862"/>
    </source>
</evidence>
<dbReference type="InterPro" id="IPR002319">
    <property type="entry name" value="Phenylalanyl-tRNA_Synthase"/>
</dbReference>
<dbReference type="GO" id="GO:0000049">
    <property type="term" value="F:tRNA binding"/>
    <property type="evidence" value="ECO:0007669"/>
    <property type="project" value="InterPro"/>
</dbReference>
<keyword evidence="10" id="KW-0547">Nucleotide-binding</keyword>
<comment type="subunit">
    <text evidence="4">Tetramer of two alpha and two beta subunits.</text>
</comment>
<dbReference type="PROSITE" id="PS50862">
    <property type="entry name" value="AA_TRNA_LIGASE_II"/>
    <property type="match status" value="1"/>
</dbReference>
<dbReference type="Pfam" id="PF01409">
    <property type="entry name" value="tRNA-synt_2d"/>
    <property type="match status" value="1"/>
</dbReference>
<comment type="catalytic activity">
    <reaction evidence="16">
        <text>tRNA(Phe) + L-phenylalanine + ATP = L-phenylalanyl-tRNA(Phe) + AMP + diphosphate + H(+)</text>
        <dbReference type="Rhea" id="RHEA:19413"/>
        <dbReference type="Rhea" id="RHEA-COMP:9668"/>
        <dbReference type="Rhea" id="RHEA-COMP:9699"/>
        <dbReference type="ChEBI" id="CHEBI:15378"/>
        <dbReference type="ChEBI" id="CHEBI:30616"/>
        <dbReference type="ChEBI" id="CHEBI:33019"/>
        <dbReference type="ChEBI" id="CHEBI:58095"/>
        <dbReference type="ChEBI" id="CHEBI:78442"/>
        <dbReference type="ChEBI" id="CHEBI:78531"/>
        <dbReference type="ChEBI" id="CHEBI:456215"/>
        <dbReference type="EC" id="6.1.1.20"/>
    </reaction>
</comment>
<accession>A0A6J6DL75</accession>
<dbReference type="InterPro" id="IPR045864">
    <property type="entry name" value="aa-tRNA-synth_II/BPL/LPL"/>
</dbReference>
<gene>
    <name evidence="18" type="ORF">UFOPK1572_01055</name>
</gene>
<comment type="cofactor">
    <cofactor evidence="1">
        <name>Mg(2+)</name>
        <dbReference type="ChEBI" id="CHEBI:18420"/>
    </cofactor>
</comment>
<dbReference type="InterPro" id="IPR022911">
    <property type="entry name" value="Phe_tRNA_ligase_alpha1_bac"/>
</dbReference>
<name>A0A6J6DL75_9ZZZZ</name>
<keyword evidence="13" id="KW-0648">Protein biosynthesis</keyword>
<organism evidence="18">
    <name type="scientific">freshwater metagenome</name>
    <dbReference type="NCBI Taxonomy" id="449393"/>
    <lineage>
        <taxon>unclassified sequences</taxon>
        <taxon>metagenomes</taxon>
        <taxon>ecological metagenomes</taxon>
    </lineage>
</organism>
<evidence type="ECO:0000256" key="5">
    <source>
        <dbReference type="ARBA" id="ARBA00012814"/>
    </source>
</evidence>
<dbReference type="EMBL" id="CAEZTC010000136">
    <property type="protein sequence ID" value="CAB4564902.1"/>
    <property type="molecule type" value="Genomic_DNA"/>
</dbReference>
<dbReference type="EC" id="6.1.1.20" evidence="5"/>
<evidence type="ECO:0000256" key="4">
    <source>
        <dbReference type="ARBA" id="ARBA00011209"/>
    </source>
</evidence>
<evidence type="ECO:0000256" key="8">
    <source>
        <dbReference type="ARBA" id="ARBA00022598"/>
    </source>
</evidence>
<dbReference type="InterPro" id="IPR006195">
    <property type="entry name" value="aa-tRNA-synth_II"/>
</dbReference>
<dbReference type="InterPro" id="IPR004188">
    <property type="entry name" value="Phe-tRNA_ligase_II_N"/>
</dbReference>
<comment type="similarity">
    <text evidence="3">Belongs to the class-II aminoacyl-tRNA synthetase family. Phe-tRNA synthetase alpha subunit type 1 subfamily.</text>
</comment>
<dbReference type="SUPFAM" id="SSF55681">
    <property type="entry name" value="Class II aaRS and biotin synthetases"/>
    <property type="match status" value="1"/>
</dbReference>
<evidence type="ECO:0000256" key="14">
    <source>
        <dbReference type="ARBA" id="ARBA00023146"/>
    </source>
</evidence>
<evidence type="ECO:0000256" key="3">
    <source>
        <dbReference type="ARBA" id="ARBA00010207"/>
    </source>
</evidence>
<keyword evidence="8" id="KW-0436">Ligase</keyword>
<evidence type="ECO:0000256" key="11">
    <source>
        <dbReference type="ARBA" id="ARBA00022840"/>
    </source>
</evidence>
<evidence type="ECO:0000256" key="1">
    <source>
        <dbReference type="ARBA" id="ARBA00001946"/>
    </source>
</evidence>
<evidence type="ECO:0000256" key="7">
    <source>
        <dbReference type="ARBA" id="ARBA00022490"/>
    </source>
</evidence>
<reference evidence="18" key="1">
    <citation type="submission" date="2020-05" db="EMBL/GenBank/DDBJ databases">
        <authorList>
            <person name="Chiriac C."/>
            <person name="Salcher M."/>
            <person name="Ghai R."/>
            <person name="Kavagutti S V."/>
        </authorList>
    </citation>
    <scope>NUCLEOTIDE SEQUENCE</scope>
</reference>
<evidence type="ECO:0000256" key="15">
    <source>
        <dbReference type="ARBA" id="ARBA00030612"/>
    </source>
</evidence>
<dbReference type="GO" id="GO:0046872">
    <property type="term" value="F:metal ion binding"/>
    <property type="evidence" value="ECO:0007669"/>
    <property type="project" value="UniProtKB-KW"/>
</dbReference>
<evidence type="ECO:0000256" key="9">
    <source>
        <dbReference type="ARBA" id="ARBA00022723"/>
    </source>
</evidence>
<evidence type="ECO:0000256" key="2">
    <source>
        <dbReference type="ARBA" id="ARBA00004496"/>
    </source>
</evidence>
<comment type="subcellular location">
    <subcellularLocation>
        <location evidence="2">Cytoplasm</location>
    </subcellularLocation>
</comment>
<keyword evidence="11" id="KW-0067">ATP-binding</keyword>
<dbReference type="CDD" id="cd00496">
    <property type="entry name" value="PheRS_alpha_core"/>
    <property type="match status" value="1"/>
</dbReference>